<evidence type="ECO:0000259" key="3">
    <source>
        <dbReference type="PROSITE" id="PS51393"/>
    </source>
</evidence>
<sequence length="712" mass="80234">MSSVMPTLPQKDSSAQQAARAFQLSVAGTSFNYMNTYMLGVALSADLPEGEEFNTPYKLKLIPIVATMMANLIANLEDMLEEERELTKKHSILDRIKDAAKELIDFQDTSISDKVDAISDIFDALDDIPEAIGVALESLPNKLQESLKAIKKLAKEVEKNGPTAILKSSMWDLLSTTERREILEAETWERYKQLFQKIPMPLMLQIDDDKQPWMSGGQFQCMEDWFIGYLQVGGFNTTMLRGVRVKAPENSDVVELDKLLTKFPVTDAILRTELGDDTVSLKAAAEQNRLYVVDYECLEGATCVPVHGEERFLGAPMCLFYLNPNPPEGYPQTEGGALQPIAIQLLQRPDPVKAPIFTPKDAGNANDENGFKWQIAKYFVNVSNAIQHESVAHLGDCHLEIDPMVVAANRNLAKVHPLMVLLKPHFRFTININQSALHSLIIPGGVVATNVGPRIQDTWDLVAEAHKAWKFDDNNPEVVFARRGVDTIPSFPFRDDTMLLWQATFNWVSDYIDIYYANDEDVVKDFEVQNWINEMVSGDYAGFKGFEHLQKNTASESLPWLLASKDYLKRILAQIIYIAGPQHASVNFAQYPLMSFMPGVAGTIYEPAPGADTVINNEEDCCKYYPPLDVGSYTYLFEYLLSSLQYDTFGHYDEGDEKKQGPYFDDSRVNAPLQKFQASLKEIESTILERNKTRPMEYPFQYPSKIPNSISI</sequence>
<protein>
    <submittedName>
        <fullName evidence="4">Arachidonate 15-lipoxygenase</fullName>
    </submittedName>
</protein>
<dbReference type="SUPFAM" id="SSF48484">
    <property type="entry name" value="Lipoxigenase"/>
    <property type="match status" value="1"/>
</dbReference>
<dbReference type="RefSeq" id="WP_338292625.1">
    <property type="nucleotide sequence ID" value="NZ_AP027272.1"/>
</dbReference>
<dbReference type="PROSITE" id="PS51393">
    <property type="entry name" value="LIPOXYGENASE_3"/>
    <property type="match status" value="1"/>
</dbReference>
<dbReference type="InterPro" id="IPR000907">
    <property type="entry name" value="LipOase"/>
</dbReference>
<dbReference type="GO" id="GO:0046872">
    <property type="term" value="F:metal ion binding"/>
    <property type="evidence" value="ECO:0007669"/>
    <property type="project" value="UniProtKB-KW"/>
</dbReference>
<dbReference type="Gene3D" id="3.10.450.60">
    <property type="match status" value="1"/>
</dbReference>
<proteinExistence type="predicted"/>
<evidence type="ECO:0000256" key="1">
    <source>
        <dbReference type="ARBA" id="ARBA00022723"/>
    </source>
</evidence>
<dbReference type="AlphaFoldDB" id="A0AA48HVG6"/>
<evidence type="ECO:0000313" key="5">
    <source>
        <dbReference type="Proteomes" id="UP001333710"/>
    </source>
</evidence>
<dbReference type="Proteomes" id="UP001333710">
    <property type="component" value="Chromosome"/>
</dbReference>
<gene>
    <name evidence="4" type="primary">loxA</name>
    <name evidence="4" type="ORF">MACH26_21340</name>
</gene>
<evidence type="ECO:0000256" key="2">
    <source>
        <dbReference type="ARBA" id="ARBA00023002"/>
    </source>
</evidence>
<dbReference type="Pfam" id="PF00305">
    <property type="entry name" value="Lipoxygenase"/>
    <property type="match status" value="1"/>
</dbReference>
<dbReference type="PRINTS" id="PR00087">
    <property type="entry name" value="LIPOXYGENASE"/>
</dbReference>
<dbReference type="KEGG" id="pmaw:MACH26_21340"/>
<name>A0AA48HVG6_9ALTE</name>
<dbReference type="Gene3D" id="1.20.245.10">
    <property type="entry name" value="Lipoxygenase-1, Domain 5"/>
    <property type="match status" value="1"/>
</dbReference>
<organism evidence="4 5">
    <name type="scientific">Planctobacterium marinum</name>
    <dbReference type="NCBI Taxonomy" id="1631968"/>
    <lineage>
        <taxon>Bacteria</taxon>
        <taxon>Pseudomonadati</taxon>
        <taxon>Pseudomonadota</taxon>
        <taxon>Gammaproteobacteria</taxon>
        <taxon>Alteromonadales</taxon>
        <taxon>Alteromonadaceae</taxon>
        <taxon>Planctobacterium</taxon>
    </lineage>
</organism>
<feature type="domain" description="Lipoxygenase" evidence="3">
    <location>
        <begin position="222"/>
        <end position="712"/>
    </location>
</feature>
<dbReference type="PANTHER" id="PTHR11771">
    <property type="entry name" value="LIPOXYGENASE"/>
    <property type="match status" value="1"/>
</dbReference>
<evidence type="ECO:0000313" key="4">
    <source>
        <dbReference type="EMBL" id="BDX06613.1"/>
    </source>
</evidence>
<keyword evidence="5" id="KW-1185">Reference proteome</keyword>
<dbReference type="EMBL" id="AP027272">
    <property type="protein sequence ID" value="BDX06613.1"/>
    <property type="molecule type" value="Genomic_DNA"/>
</dbReference>
<reference evidence="4" key="1">
    <citation type="submission" date="2023-01" db="EMBL/GenBank/DDBJ databases">
        <title>Complete genome sequence of Planctobacterium marinum strain Dej080120_11.</title>
        <authorList>
            <person name="Ueki S."/>
            <person name="Maruyama F."/>
        </authorList>
    </citation>
    <scope>NUCLEOTIDE SEQUENCE</scope>
    <source>
        <strain evidence="4">Dej080120_11</strain>
    </source>
</reference>
<dbReference type="InterPro" id="IPR013819">
    <property type="entry name" value="LipOase_C"/>
</dbReference>
<dbReference type="GO" id="GO:0016702">
    <property type="term" value="F:oxidoreductase activity, acting on single donors with incorporation of molecular oxygen, incorporation of two atoms of oxygen"/>
    <property type="evidence" value="ECO:0007669"/>
    <property type="project" value="InterPro"/>
</dbReference>
<dbReference type="PROSITE" id="PS00081">
    <property type="entry name" value="LIPOXYGENASE_2"/>
    <property type="match status" value="1"/>
</dbReference>
<dbReference type="InterPro" id="IPR036226">
    <property type="entry name" value="LipOase_C_sf"/>
</dbReference>
<dbReference type="InterPro" id="IPR020834">
    <property type="entry name" value="LipOase_CS"/>
</dbReference>
<keyword evidence="2" id="KW-0560">Oxidoreductase</keyword>
<accession>A0AA48HVG6</accession>
<keyword evidence="1" id="KW-0479">Metal-binding</keyword>
<dbReference type="GO" id="GO:0034440">
    <property type="term" value="P:lipid oxidation"/>
    <property type="evidence" value="ECO:0007669"/>
    <property type="project" value="InterPro"/>
</dbReference>